<dbReference type="GO" id="GO:0016791">
    <property type="term" value="F:phosphatase activity"/>
    <property type="evidence" value="ECO:0007669"/>
    <property type="project" value="TreeGrafter"/>
</dbReference>
<dbReference type="InterPro" id="IPR036412">
    <property type="entry name" value="HAD-like_sf"/>
</dbReference>
<accession>A0A9D1SNZ9</accession>
<dbReference type="InterPro" id="IPR006379">
    <property type="entry name" value="HAD-SF_hydro_IIB"/>
</dbReference>
<dbReference type="SUPFAM" id="SSF56784">
    <property type="entry name" value="HAD-like"/>
    <property type="match status" value="1"/>
</dbReference>
<protein>
    <submittedName>
        <fullName evidence="1">HAD family hydrolase</fullName>
    </submittedName>
</protein>
<evidence type="ECO:0000313" key="1">
    <source>
        <dbReference type="EMBL" id="HIU69649.1"/>
    </source>
</evidence>
<keyword evidence="1" id="KW-0378">Hydrolase</keyword>
<dbReference type="AlphaFoldDB" id="A0A9D1SNZ9"/>
<dbReference type="InterPro" id="IPR023214">
    <property type="entry name" value="HAD_sf"/>
</dbReference>
<comment type="caution">
    <text evidence="1">The sequence shown here is derived from an EMBL/GenBank/DDBJ whole genome shotgun (WGS) entry which is preliminary data.</text>
</comment>
<gene>
    <name evidence="1" type="ORF">IAD23_06815</name>
</gene>
<reference evidence="1" key="2">
    <citation type="journal article" date="2021" name="PeerJ">
        <title>Extensive microbial diversity within the chicken gut microbiome revealed by metagenomics and culture.</title>
        <authorList>
            <person name="Gilroy R."/>
            <person name="Ravi A."/>
            <person name="Getino M."/>
            <person name="Pursley I."/>
            <person name="Horton D.L."/>
            <person name="Alikhan N.F."/>
            <person name="Baker D."/>
            <person name="Gharbi K."/>
            <person name="Hall N."/>
            <person name="Watson M."/>
            <person name="Adriaenssens E.M."/>
            <person name="Foster-Nyarko E."/>
            <person name="Jarju S."/>
            <person name="Secka A."/>
            <person name="Antonio M."/>
            <person name="Oren A."/>
            <person name="Chaudhuri R.R."/>
            <person name="La Ragione R."/>
            <person name="Hildebrand F."/>
            <person name="Pallen M.J."/>
        </authorList>
    </citation>
    <scope>NUCLEOTIDE SEQUENCE</scope>
    <source>
        <strain evidence="1">CHK176-6737</strain>
    </source>
</reference>
<name>A0A9D1SNZ9_9FIRM</name>
<dbReference type="Gene3D" id="3.30.1240.10">
    <property type="match status" value="1"/>
</dbReference>
<dbReference type="GO" id="GO:0005829">
    <property type="term" value="C:cytosol"/>
    <property type="evidence" value="ECO:0007669"/>
    <property type="project" value="TreeGrafter"/>
</dbReference>
<dbReference type="PANTHER" id="PTHR10000">
    <property type="entry name" value="PHOSPHOSERINE PHOSPHATASE"/>
    <property type="match status" value="1"/>
</dbReference>
<dbReference type="Gene3D" id="3.40.50.1000">
    <property type="entry name" value="HAD superfamily/HAD-like"/>
    <property type="match status" value="1"/>
</dbReference>
<dbReference type="EMBL" id="DVNM01000037">
    <property type="protein sequence ID" value="HIU69649.1"/>
    <property type="molecule type" value="Genomic_DNA"/>
</dbReference>
<dbReference type="GO" id="GO:0000287">
    <property type="term" value="F:magnesium ion binding"/>
    <property type="evidence" value="ECO:0007669"/>
    <property type="project" value="TreeGrafter"/>
</dbReference>
<dbReference type="PANTHER" id="PTHR10000:SF8">
    <property type="entry name" value="HAD SUPERFAMILY HYDROLASE-LIKE, TYPE 3"/>
    <property type="match status" value="1"/>
</dbReference>
<dbReference type="NCBIfam" id="TIGR01484">
    <property type="entry name" value="HAD-SF-IIB"/>
    <property type="match status" value="1"/>
</dbReference>
<proteinExistence type="predicted"/>
<dbReference type="Pfam" id="PF08282">
    <property type="entry name" value="Hydrolase_3"/>
    <property type="match status" value="1"/>
</dbReference>
<reference evidence="1" key="1">
    <citation type="submission" date="2020-10" db="EMBL/GenBank/DDBJ databases">
        <authorList>
            <person name="Gilroy R."/>
        </authorList>
    </citation>
    <scope>NUCLEOTIDE SEQUENCE</scope>
    <source>
        <strain evidence="1">CHK176-6737</strain>
    </source>
</reference>
<dbReference type="Proteomes" id="UP000824125">
    <property type="component" value="Unassembled WGS sequence"/>
</dbReference>
<organism evidence="1 2">
    <name type="scientific">Candidatus Scybalenecus merdavium</name>
    <dbReference type="NCBI Taxonomy" id="2840939"/>
    <lineage>
        <taxon>Bacteria</taxon>
        <taxon>Bacillati</taxon>
        <taxon>Bacillota</taxon>
        <taxon>Clostridia</taxon>
        <taxon>Eubacteriales</taxon>
        <taxon>Oscillospiraceae</taxon>
        <taxon>Oscillospiraceae incertae sedis</taxon>
        <taxon>Candidatus Scybalenecus</taxon>
    </lineage>
</organism>
<evidence type="ECO:0000313" key="2">
    <source>
        <dbReference type="Proteomes" id="UP000824125"/>
    </source>
</evidence>
<sequence length="279" mass="30900">MLANTLFVSDLDGTLLGPQARLSEHTRDTLNRLIAHGLAFTFATARSVHSTLPLLPGLKRTLPAVYYNGSFIRAADDRLLYARYFSPQQAAAVFTRLRAAEVAPIVYSMVQGCERCTYSRPLSSPEMCAFLDTKRGDVRMYPTAGFEGLQLQDVFYFTCIDSAEKLLPLYEAWKDEFTCYYQKDLYSGDTWLEITPPQTGKAIAVRKLGDMLQCEKIVCFGDGINDLSLFQAADIGVAVGNACTPLKAAATEIAPRNDEDGVVRWILDYLARCGAEAVF</sequence>